<dbReference type="InterPro" id="IPR007657">
    <property type="entry name" value="Glycosyltransferase_61"/>
</dbReference>
<dbReference type="GO" id="GO:0016763">
    <property type="term" value="F:pentosyltransferase activity"/>
    <property type="evidence" value="ECO:0007669"/>
    <property type="project" value="UniProtKB-ARBA"/>
</dbReference>
<keyword evidence="1" id="KW-0328">Glycosyltransferase</keyword>
<reference evidence="7 8" key="1">
    <citation type="submission" date="2024-09" db="EMBL/GenBank/DDBJ databases">
        <title>Chromosome-scale assembly of Riccia fluitans.</title>
        <authorList>
            <person name="Paukszto L."/>
            <person name="Sawicki J."/>
            <person name="Karawczyk K."/>
            <person name="Piernik-Szablinska J."/>
            <person name="Szczecinska M."/>
            <person name="Mazdziarz M."/>
        </authorList>
    </citation>
    <scope>NUCLEOTIDE SEQUENCE [LARGE SCALE GENOMIC DNA]</scope>
    <source>
        <strain evidence="7">Rf_01</strain>
        <tissue evidence="7">Aerial parts of the thallus</tissue>
    </source>
</reference>
<protein>
    <recommendedName>
        <fullName evidence="6">Glycosyltransferase 61 catalytic domain-containing protein</fullName>
    </recommendedName>
</protein>
<dbReference type="PANTHER" id="PTHR20961:SF115">
    <property type="entry name" value="GLYCOSYLTRANSFERASE"/>
    <property type="match status" value="1"/>
</dbReference>
<dbReference type="AlphaFoldDB" id="A0ABD1XNX2"/>
<dbReference type="InterPro" id="IPR049625">
    <property type="entry name" value="Glyco_transf_61_cat"/>
</dbReference>
<evidence type="ECO:0000256" key="2">
    <source>
        <dbReference type="ARBA" id="ARBA00022679"/>
    </source>
</evidence>
<accession>A0ABD1XNX2</accession>
<dbReference type="GO" id="GO:0005794">
    <property type="term" value="C:Golgi apparatus"/>
    <property type="evidence" value="ECO:0007669"/>
    <property type="project" value="UniProtKB-ARBA"/>
</dbReference>
<evidence type="ECO:0000256" key="5">
    <source>
        <dbReference type="SAM" id="Phobius"/>
    </source>
</evidence>
<name>A0ABD1XNX2_9MARC</name>
<keyword evidence="5" id="KW-0812">Transmembrane</keyword>
<keyword evidence="3" id="KW-0325">Glycoprotein</keyword>
<sequence length="603" mass="66835">MALAKGSGATQLSLLAGGGAAGSNRKQHRVPSITNLFLFAGIAVTIWQLSLFIGQHYYAHYAASETHHFNVTRYALQLGQALQVTQASMIENLESGNNITSALISRLEALQFQARTLDQQARNNNKELEKALQAALVRVRALEISNLENDLRKNVTGQLEERQRELESSNRELAEKLKRIEQKLEIFQDANSQLQSKISSLASSALRMHAHISKRLSENVEFYPLPELADVVDKVDGGTPALIGLPSNLTQGRLLCVQGNDTKNRTLNSYALAYREGLPVNAVLLPGTTLISDSDSGSFTDPWYSLDNLFPFLYWKIKSTCMSADRLILYQQSAVRTQLGDWIRQVFEASHLPIEVESLSYGKMPVCLENAVVSRSGMMEGFGDGQRKVIVEEARCVSRRKCAVKDRGYRQGDEVKVRLTLVAQGLGNVTEWERVLASQCRSQKGCKLSTMFVSNLTFCQQVELMSRTDILVSVHGSQLTNMIFMSPGSRVMELLPGGLEEYAGDELNTFSHLAKWAGLNHQGNWTDLTTPECPKSYKHNPKKCSSFHNGQTVGMNQTQISSWVRQVIDDFYLAQGSTLLSKADPKDLDLQSSLDNSTCACGS</sequence>
<feature type="transmembrane region" description="Helical" evidence="5">
    <location>
        <begin position="36"/>
        <end position="58"/>
    </location>
</feature>
<dbReference type="EMBL" id="JBHFFA010000008">
    <property type="protein sequence ID" value="KAL2610413.1"/>
    <property type="molecule type" value="Genomic_DNA"/>
</dbReference>
<evidence type="ECO:0000313" key="7">
    <source>
        <dbReference type="EMBL" id="KAL2610413.1"/>
    </source>
</evidence>
<dbReference type="PANTHER" id="PTHR20961">
    <property type="entry name" value="GLYCOSYLTRANSFERASE"/>
    <property type="match status" value="1"/>
</dbReference>
<gene>
    <name evidence="7" type="ORF">R1flu_028986</name>
</gene>
<evidence type="ECO:0000259" key="6">
    <source>
        <dbReference type="Pfam" id="PF04577"/>
    </source>
</evidence>
<keyword evidence="5" id="KW-1133">Transmembrane helix</keyword>
<keyword evidence="2" id="KW-0808">Transferase</keyword>
<feature type="domain" description="Glycosyltransferase 61 catalytic" evidence="6">
    <location>
        <begin position="428"/>
        <end position="492"/>
    </location>
</feature>
<evidence type="ECO:0000256" key="1">
    <source>
        <dbReference type="ARBA" id="ARBA00022676"/>
    </source>
</evidence>
<evidence type="ECO:0000313" key="8">
    <source>
        <dbReference type="Proteomes" id="UP001605036"/>
    </source>
</evidence>
<evidence type="ECO:0000256" key="4">
    <source>
        <dbReference type="SAM" id="Coils"/>
    </source>
</evidence>
<comment type="caution">
    <text evidence="7">The sequence shown here is derived from an EMBL/GenBank/DDBJ whole genome shotgun (WGS) entry which is preliminary data.</text>
</comment>
<organism evidence="7 8">
    <name type="scientific">Riccia fluitans</name>
    <dbReference type="NCBI Taxonomy" id="41844"/>
    <lineage>
        <taxon>Eukaryota</taxon>
        <taxon>Viridiplantae</taxon>
        <taxon>Streptophyta</taxon>
        <taxon>Embryophyta</taxon>
        <taxon>Marchantiophyta</taxon>
        <taxon>Marchantiopsida</taxon>
        <taxon>Marchantiidae</taxon>
        <taxon>Marchantiales</taxon>
        <taxon>Ricciaceae</taxon>
        <taxon>Riccia</taxon>
    </lineage>
</organism>
<proteinExistence type="predicted"/>
<keyword evidence="8" id="KW-1185">Reference proteome</keyword>
<keyword evidence="5" id="KW-0472">Membrane</keyword>
<feature type="coiled-coil region" evidence="4">
    <location>
        <begin position="107"/>
        <end position="197"/>
    </location>
</feature>
<dbReference type="Proteomes" id="UP001605036">
    <property type="component" value="Unassembled WGS sequence"/>
</dbReference>
<keyword evidence="4" id="KW-0175">Coiled coil</keyword>
<dbReference type="Pfam" id="PF04577">
    <property type="entry name" value="Glyco_transf_61"/>
    <property type="match status" value="1"/>
</dbReference>
<evidence type="ECO:0000256" key="3">
    <source>
        <dbReference type="ARBA" id="ARBA00023180"/>
    </source>
</evidence>